<reference evidence="1 2" key="1">
    <citation type="submission" date="2015-01" db="EMBL/GenBank/DDBJ databases">
        <title>Evolution of Trichinella species and genotypes.</title>
        <authorList>
            <person name="Korhonen P.K."/>
            <person name="Edoardo P."/>
            <person name="Giuseppe L.R."/>
            <person name="Gasser R.B."/>
        </authorList>
    </citation>
    <scope>NUCLEOTIDE SEQUENCE [LARGE SCALE GENOMIC DNA]</scope>
    <source>
        <strain evidence="1">ISS3</strain>
    </source>
</reference>
<sequence>MLKAAISRFWKSERQMQDTITICSTSRCVPSSSGVLSQRLPSKDPCTNFVHDASLLNDCSATIQWNRVRRVKHGGHQFHHSIELHAPVGVLQSHGQSLRFCAYRLVADREDVAEGKTFRPTTLLVHPSRSGDYDWKTLESTDVQPTQPAIFYLKDVRTLVSVDEMGTQSRPPAARIRLLYAIASTR</sequence>
<gene>
    <name evidence="1" type="ORF">T01_12165</name>
</gene>
<dbReference type="EMBL" id="JYDH01000022">
    <property type="protein sequence ID" value="KRY38825.1"/>
    <property type="molecule type" value="Genomic_DNA"/>
</dbReference>
<accession>A0A0V1BP18</accession>
<protein>
    <submittedName>
        <fullName evidence="1">Uncharacterized protein</fullName>
    </submittedName>
</protein>
<proteinExistence type="predicted"/>
<evidence type="ECO:0000313" key="1">
    <source>
        <dbReference type="EMBL" id="KRY38825.1"/>
    </source>
</evidence>
<dbReference type="InParanoid" id="A0A0V1BP18"/>
<dbReference type="Proteomes" id="UP000054776">
    <property type="component" value="Unassembled WGS sequence"/>
</dbReference>
<keyword evidence="2" id="KW-1185">Reference proteome</keyword>
<comment type="caution">
    <text evidence="1">The sequence shown here is derived from an EMBL/GenBank/DDBJ whole genome shotgun (WGS) entry which is preliminary data.</text>
</comment>
<evidence type="ECO:0000313" key="2">
    <source>
        <dbReference type="Proteomes" id="UP000054776"/>
    </source>
</evidence>
<dbReference type="OrthoDB" id="5931545at2759"/>
<dbReference type="AlphaFoldDB" id="A0A0V1BP18"/>
<name>A0A0V1BP18_TRISP</name>
<feature type="non-terminal residue" evidence="1">
    <location>
        <position position="186"/>
    </location>
</feature>
<organism evidence="1 2">
    <name type="scientific">Trichinella spiralis</name>
    <name type="common">Trichina worm</name>
    <dbReference type="NCBI Taxonomy" id="6334"/>
    <lineage>
        <taxon>Eukaryota</taxon>
        <taxon>Metazoa</taxon>
        <taxon>Ecdysozoa</taxon>
        <taxon>Nematoda</taxon>
        <taxon>Enoplea</taxon>
        <taxon>Dorylaimia</taxon>
        <taxon>Trichinellida</taxon>
        <taxon>Trichinellidae</taxon>
        <taxon>Trichinella</taxon>
    </lineage>
</organism>